<feature type="compositionally biased region" description="Low complexity" evidence="1">
    <location>
        <begin position="1"/>
        <end position="13"/>
    </location>
</feature>
<accession>A0A1I8B191</accession>
<organism evidence="2 3">
    <name type="scientific">Meloidogyne hapla</name>
    <name type="common">Root-knot nematode worm</name>
    <dbReference type="NCBI Taxonomy" id="6305"/>
    <lineage>
        <taxon>Eukaryota</taxon>
        <taxon>Metazoa</taxon>
        <taxon>Ecdysozoa</taxon>
        <taxon>Nematoda</taxon>
        <taxon>Chromadorea</taxon>
        <taxon>Rhabditida</taxon>
        <taxon>Tylenchina</taxon>
        <taxon>Tylenchomorpha</taxon>
        <taxon>Tylenchoidea</taxon>
        <taxon>Meloidogynidae</taxon>
        <taxon>Meloidogyninae</taxon>
        <taxon>Meloidogyne</taxon>
    </lineage>
</organism>
<keyword evidence="2" id="KW-1185">Reference proteome</keyword>
<sequence>MTDNTSSSSVSDSPQPIAGSPDSIADNVDTFSLFGPLTLREVLHRIRIEMEDDPVMILSSGVSGDRVLEIYNCMKHPPEHPNLELPFSEVVEQFEEEAAVRAANQQRDLAHQQRLVIPITAKRENGQIHLTDICERCEDTLMGPEIGPHQLQICQHEKVKTTDSQHLNYESVDKSVATRRKTTEVVSAGKRKRMIGCRVRTIKALRVGKKIYLTAFCVDGKTRVVWQPDDPHQA</sequence>
<dbReference type="AlphaFoldDB" id="A0A1I8B191"/>
<name>A0A1I8B191_MELHA</name>
<dbReference type="Proteomes" id="UP000095281">
    <property type="component" value="Unplaced"/>
</dbReference>
<protein>
    <submittedName>
        <fullName evidence="3">DNA-binding protein</fullName>
    </submittedName>
</protein>
<feature type="region of interest" description="Disordered" evidence="1">
    <location>
        <begin position="1"/>
        <end position="22"/>
    </location>
</feature>
<dbReference type="WBParaSite" id="MhA1_Contig117.frz3.gene14">
    <property type="protein sequence ID" value="MhA1_Contig117.frz3.gene14"/>
    <property type="gene ID" value="MhA1_Contig117.frz3.gene14"/>
</dbReference>
<evidence type="ECO:0000256" key="1">
    <source>
        <dbReference type="SAM" id="MobiDB-lite"/>
    </source>
</evidence>
<reference evidence="3" key="1">
    <citation type="submission" date="2016-11" db="UniProtKB">
        <authorList>
            <consortium name="WormBaseParasite"/>
        </authorList>
    </citation>
    <scope>IDENTIFICATION</scope>
</reference>
<proteinExistence type="predicted"/>
<evidence type="ECO:0000313" key="2">
    <source>
        <dbReference type="Proteomes" id="UP000095281"/>
    </source>
</evidence>
<evidence type="ECO:0000313" key="3">
    <source>
        <dbReference type="WBParaSite" id="MhA1_Contig117.frz3.gene14"/>
    </source>
</evidence>